<accession>U7TYB3</accession>
<feature type="domain" description="SWIM-type" evidence="2">
    <location>
        <begin position="61"/>
        <end position="98"/>
    </location>
</feature>
<dbReference type="GO" id="GO:0008270">
    <property type="term" value="F:zinc ion binding"/>
    <property type="evidence" value="ECO:0007669"/>
    <property type="project" value="UniProtKB-KW"/>
</dbReference>
<name>U7TYB3_FUSNU</name>
<reference evidence="3" key="1">
    <citation type="submission" date="2013-10" db="EMBL/GenBank/DDBJ databases">
        <title>The Genome Sequence of Fusobacterium nucleatum CTI-6.</title>
        <authorList>
            <consortium name="The Broad Institute Genomics Platform"/>
            <person name="Earl A."/>
            <person name="Ward D."/>
            <person name="Feldgarden M."/>
            <person name="Gevers D."/>
            <person name="Kostic A."/>
            <person name="Garrett W."/>
            <person name="Young S.K."/>
            <person name="Zeng Q."/>
            <person name="Gargeya S."/>
            <person name="Fitzgerald M."/>
            <person name="Abouelleil A."/>
            <person name="Alvarado L."/>
            <person name="Berlin A.M."/>
            <person name="Chapman S.B."/>
            <person name="Gainer-Dewar J."/>
            <person name="Goldberg J."/>
            <person name="Gnerre S."/>
            <person name="Griggs A."/>
            <person name="Gujja S."/>
            <person name="Hansen M."/>
            <person name="Howarth C."/>
            <person name="Imamovic A."/>
            <person name="Ireland A."/>
            <person name="Larimer J."/>
            <person name="McCowan C."/>
            <person name="Murphy C."/>
            <person name="Pearson M."/>
            <person name="Poon T.W."/>
            <person name="Priest M."/>
            <person name="Roberts A."/>
            <person name="Saif S."/>
            <person name="Shea T."/>
            <person name="Sykes S."/>
            <person name="Wortman J."/>
            <person name="Nusbaum C."/>
            <person name="Birren B."/>
        </authorList>
    </citation>
    <scope>NUCLEOTIDE SEQUENCE [LARGE SCALE GENOMIC DNA]</scope>
    <source>
        <strain evidence="3">CTI-6</strain>
    </source>
</reference>
<proteinExistence type="predicted"/>
<dbReference type="PATRIC" id="fig|1316587.3.peg.869"/>
<organism evidence="3">
    <name type="scientific">Fusobacterium nucleatum CTI-6</name>
    <dbReference type="NCBI Taxonomy" id="1316587"/>
    <lineage>
        <taxon>Bacteria</taxon>
        <taxon>Fusobacteriati</taxon>
        <taxon>Fusobacteriota</taxon>
        <taxon>Fusobacteriia</taxon>
        <taxon>Fusobacteriales</taxon>
        <taxon>Fusobacteriaceae</taxon>
        <taxon>Fusobacterium</taxon>
    </lineage>
</organism>
<dbReference type="PROSITE" id="PS50966">
    <property type="entry name" value="ZF_SWIM"/>
    <property type="match status" value="1"/>
</dbReference>
<dbReference type="AlphaFoldDB" id="U7TYB3"/>
<evidence type="ECO:0000259" key="2">
    <source>
        <dbReference type="PROSITE" id="PS50966"/>
    </source>
</evidence>
<gene>
    <name evidence="3" type="ORF">HMPREF1767_00875</name>
</gene>
<dbReference type="InterPro" id="IPR007527">
    <property type="entry name" value="Znf_SWIM"/>
</dbReference>
<comment type="caution">
    <text evidence="3">The sequence shown here is derived from an EMBL/GenBank/DDBJ whole genome shotgun (WGS) entry which is preliminary data.</text>
</comment>
<evidence type="ECO:0000256" key="1">
    <source>
        <dbReference type="PROSITE-ProRule" id="PRU00325"/>
    </source>
</evidence>
<protein>
    <recommendedName>
        <fullName evidence="2">SWIM-type domain-containing protein</fullName>
    </recommendedName>
</protein>
<keyword evidence="1" id="KW-0862">Zinc</keyword>
<evidence type="ECO:0000313" key="3">
    <source>
        <dbReference type="EMBL" id="ERT48441.1"/>
    </source>
</evidence>
<keyword evidence="1" id="KW-0863">Zinc-finger</keyword>
<keyword evidence="1" id="KW-0479">Metal-binding</keyword>
<dbReference type="EMBL" id="AXNV01000006">
    <property type="protein sequence ID" value="ERT48441.1"/>
    <property type="molecule type" value="Genomic_DNA"/>
</dbReference>
<sequence>MKIDLLDIETQYVNNRNLNYAKKHYIELKYGIIRLEITYIDKIDSTFIEMESIIAGYENETSLTINNEGNYEYSSCTCGFHNSMEPCRHVWQLAKYVIDNDLEAPYEYEKNEDKEETVEKYFEKRSKIVQETINNEWFKEILKEDIIDKLSKIETSSLNLVPSIEFDELHSSRIFPKIKFKIGRDKLYTIRDIYSQIIIAIKDKEFKNFGKELKVSMHYNAFTDFSKKQLDFIIKYSNSINQFKKNILDLNENNMDDFYNTYFDNPYDEIIFEEEDFKIELIIEKIDKYYEIYLKNKYYNPKEKEKKKEKVQDKSDWRSYRFNNI</sequence>